<dbReference type="GO" id="GO:0006508">
    <property type="term" value="P:proteolysis"/>
    <property type="evidence" value="ECO:0007669"/>
    <property type="project" value="UniProtKB-KW"/>
</dbReference>
<accession>A0A1M5A9X5</accession>
<organism evidence="13 14">
    <name type="scientific">Arenibacter palladensis</name>
    <dbReference type="NCBI Taxonomy" id="237373"/>
    <lineage>
        <taxon>Bacteria</taxon>
        <taxon>Pseudomonadati</taxon>
        <taxon>Bacteroidota</taxon>
        <taxon>Flavobacteriia</taxon>
        <taxon>Flavobacteriales</taxon>
        <taxon>Flavobacteriaceae</taxon>
        <taxon>Arenibacter</taxon>
    </lineage>
</organism>
<comment type="cofactor">
    <cofactor evidence="1">
        <name>Mn(2+)</name>
        <dbReference type="ChEBI" id="CHEBI:29035"/>
    </cofactor>
</comment>
<dbReference type="PANTHER" id="PTHR31120">
    <property type="entry name" value="METALLOPROTEASE TIKI"/>
    <property type="match status" value="1"/>
</dbReference>
<protein>
    <submittedName>
        <fullName evidence="13">Uncharacterized conserved protein YbaP, TraB family</fullName>
    </submittedName>
</protein>
<keyword evidence="4" id="KW-0645">Protease</keyword>
<keyword evidence="10" id="KW-0482">Metalloprotease</keyword>
<evidence type="ECO:0000256" key="5">
    <source>
        <dbReference type="ARBA" id="ARBA00022692"/>
    </source>
</evidence>
<evidence type="ECO:0000256" key="8">
    <source>
        <dbReference type="ARBA" id="ARBA00022801"/>
    </source>
</evidence>
<reference evidence="14" key="1">
    <citation type="submission" date="2016-11" db="EMBL/GenBank/DDBJ databases">
        <authorList>
            <person name="Varghese N."/>
            <person name="Submissions S."/>
        </authorList>
    </citation>
    <scope>NUCLEOTIDE SEQUENCE [LARGE SCALE GENOMIC DNA]</scope>
    <source>
        <strain evidence="14">DSM 17539</strain>
    </source>
</reference>
<comment type="cofactor">
    <cofactor evidence="2">
        <name>Co(2+)</name>
        <dbReference type="ChEBI" id="CHEBI:48828"/>
    </cofactor>
</comment>
<keyword evidence="5" id="KW-0812">Transmembrane</keyword>
<dbReference type="InterPro" id="IPR002816">
    <property type="entry name" value="TraB/PrgY/GumN_fam"/>
</dbReference>
<evidence type="ECO:0000313" key="13">
    <source>
        <dbReference type="EMBL" id="SHF26672.1"/>
    </source>
</evidence>
<dbReference type="EMBL" id="FQUX01000003">
    <property type="protein sequence ID" value="SHF26672.1"/>
    <property type="molecule type" value="Genomic_DNA"/>
</dbReference>
<evidence type="ECO:0000313" key="14">
    <source>
        <dbReference type="Proteomes" id="UP000184406"/>
    </source>
</evidence>
<keyword evidence="8" id="KW-0378">Hydrolase</keyword>
<dbReference type="GO" id="GO:0046872">
    <property type="term" value="F:metal ion binding"/>
    <property type="evidence" value="ECO:0007669"/>
    <property type="project" value="UniProtKB-KW"/>
</dbReference>
<dbReference type="GO" id="GO:0004222">
    <property type="term" value="F:metalloendopeptidase activity"/>
    <property type="evidence" value="ECO:0007669"/>
    <property type="project" value="TreeGrafter"/>
</dbReference>
<comment type="subcellular location">
    <subcellularLocation>
        <location evidence="3">Membrane</location>
        <topology evidence="3">Single-pass type I membrane protein</topology>
    </subcellularLocation>
</comment>
<evidence type="ECO:0000256" key="2">
    <source>
        <dbReference type="ARBA" id="ARBA00001941"/>
    </source>
</evidence>
<evidence type="ECO:0000256" key="7">
    <source>
        <dbReference type="ARBA" id="ARBA00022729"/>
    </source>
</evidence>
<dbReference type="RefSeq" id="WP_072861767.1">
    <property type="nucleotide sequence ID" value="NZ_FQUX01000003.1"/>
</dbReference>
<keyword evidence="7" id="KW-0732">Signal</keyword>
<name>A0A1M5A9X5_9FLAO</name>
<keyword evidence="11" id="KW-0472">Membrane</keyword>
<dbReference type="OrthoDB" id="9798714at2"/>
<evidence type="ECO:0000256" key="10">
    <source>
        <dbReference type="ARBA" id="ARBA00023049"/>
    </source>
</evidence>
<dbReference type="CDD" id="cd14789">
    <property type="entry name" value="Tiki"/>
    <property type="match status" value="1"/>
</dbReference>
<dbReference type="InterPro" id="IPR040230">
    <property type="entry name" value="TIKI1/2-like"/>
</dbReference>
<evidence type="ECO:0000256" key="9">
    <source>
        <dbReference type="ARBA" id="ARBA00022989"/>
    </source>
</evidence>
<proteinExistence type="predicted"/>
<dbReference type="GO" id="GO:0016020">
    <property type="term" value="C:membrane"/>
    <property type="evidence" value="ECO:0007669"/>
    <property type="project" value="UniProtKB-SubCell"/>
</dbReference>
<evidence type="ECO:0000256" key="4">
    <source>
        <dbReference type="ARBA" id="ARBA00022670"/>
    </source>
</evidence>
<gene>
    <name evidence="13" type="ORF">SAMN03080594_103142</name>
</gene>
<dbReference type="Pfam" id="PF01963">
    <property type="entry name" value="TraB_PrgY_gumN"/>
    <property type="match status" value="1"/>
</dbReference>
<evidence type="ECO:0000256" key="1">
    <source>
        <dbReference type="ARBA" id="ARBA00001936"/>
    </source>
</evidence>
<evidence type="ECO:0000256" key="3">
    <source>
        <dbReference type="ARBA" id="ARBA00004479"/>
    </source>
</evidence>
<dbReference type="AlphaFoldDB" id="A0A1M5A9X5"/>
<keyword evidence="14" id="KW-1185">Reference proteome</keyword>
<keyword evidence="12" id="KW-0325">Glycoprotein</keyword>
<evidence type="ECO:0000256" key="11">
    <source>
        <dbReference type="ARBA" id="ARBA00023136"/>
    </source>
</evidence>
<dbReference type="GO" id="GO:0030178">
    <property type="term" value="P:negative regulation of Wnt signaling pathway"/>
    <property type="evidence" value="ECO:0007669"/>
    <property type="project" value="InterPro"/>
</dbReference>
<dbReference type="PANTHER" id="PTHR31120:SF6">
    <property type="entry name" value="METALLOPROTEASE TIKI HOMOLOG"/>
    <property type="match status" value="1"/>
</dbReference>
<keyword evidence="9" id="KW-1133">Transmembrane helix</keyword>
<dbReference type="Proteomes" id="UP000184406">
    <property type="component" value="Unassembled WGS sequence"/>
</dbReference>
<evidence type="ECO:0000256" key="6">
    <source>
        <dbReference type="ARBA" id="ARBA00022723"/>
    </source>
</evidence>
<sequence>MKFRVTIAVLLLIFASTLLLGQNRSDTPVYNTLLFKITNPNSSKTSYLFGTHHAFGKRFFDSLTVANKALSSCEILIKENLNVPGHLAQDIINDRATRTQWYKYLTRDDLNFIKNLFSTSPTDYNKMTPTEMYAFLNRHYKQQVCLNKAVKDTSQSLDNYIGAKAQQLNMELIGLETTQEQIILINKDVEGMPRKVHKRRLSNIIEKMESKNPADCVETNWYLKMEIDYQLKQPCSNTLILTNRNKKWMKTIQQWIEKNNCFIAVGLSHLMYECGLINALQSIGYRIEPISSI</sequence>
<keyword evidence="6" id="KW-0479">Metal-binding</keyword>
<evidence type="ECO:0000256" key="12">
    <source>
        <dbReference type="ARBA" id="ARBA00023180"/>
    </source>
</evidence>